<reference evidence="1 2" key="1">
    <citation type="journal article" date="2013" name="Int. J. Syst. Evol. Microbiol.">
        <title>Ilumatobacter nonamiense sp. nov. and Ilumatobacter coccineum sp. nov., isolated from seashore sand.</title>
        <authorList>
            <person name="Matsumoto A."/>
            <person name="Kasai H."/>
            <person name="Matsuo Y."/>
            <person name="Shizuri Y."/>
            <person name="Ichikawa N."/>
            <person name="Fujita N."/>
            <person name="Omura S."/>
            <person name="Takahashi Y."/>
        </authorList>
    </citation>
    <scope>NUCLEOTIDE SEQUENCE [LARGE SCALE GENOMIC DNA]</scope>
    <source>
        <strain evidence="2">NBRC 103263 / KCTC 29153 / YM16-304</strain>
    </source>
</reference>
<dbReference type="NCBIfam" id="TIGR00266">
    <property type="entry name" value="TIGR00266 family protein"/>
    <property type="match status" value="1"/>
</dbReference>
<dbReference type="RefSeq" id="WP_015442979.1">
    <property type="nucleotide sequence ID" value="NC_020520.1"/>
</dbReference>
<dbReference type="InterPro" id="IPR016031">
    <property type="entry name" value="Trp_RNA-bd_attenuator-like_dom"/>
</dbReference>
<name>A0A6C7ECK2_ILUCY</name>
<dbReference type="Pfam" id="PF01987">
    <property type="entry name" value="AIM24"/>
    <property type="match status" value="1"/>
</dbReference>
<dbReference type="AlphaFoldDB" id="A0A6C7ECK2"/>
<evidence type="ECO:0000313" key="2">
    <source>
        <dbReference type="Proteomes" id="UP000011863"/>
    </source>
</evidence>
<dbReference type="Gene3D" id="3.60.160.10">
    <property type="entry name" value="Mitochondrial biogenesis AIM24"/>
    <property type="match status" value="1"/>
</dbReference>
<evidence type="ECO:0008006" key="3">
    <source>
        <dbReference type="Google" id="ProtNLM"/>
    </source>
</evidence>
<evidence type="ECO:0000313" key="1">
    <source>
        <dbReference type="EMBL" id="BAN03732.1"/>
    </source>
</evidence>
<dbReference type="KEGG" id="aym:YM304_34180"/>
<sequence length="227" mass="24226">MEIQERHNPSFSVARALLAPGESIRAESGAMMAMAPDMQLAAKVEGGMMKGLKRSVLGGESLFITTATAGPQGGWIDFAPSLPGDLTTFDVTPDAPLLVQKGSFLCAESTVEIDTKFGGLKTMVGGEGAFLLRASGHGKIVVSLYGALDRFTLAEGQQVIVDTNHMVAFHESVTMELKRVSEGRIQSMKTGEGFIFLFTGPGELVMQSRNPDDIVRYVAANMPGNRN</sequence>
<dbReference type="PANTHER" id="PTHR43657">
    <property type="entry name" value="TRYPTOPHAN RNA-BINDING ATTENUATOR PROTEIN-LIKE PROTEIN"/>
    <property type="match status" value="1"/>
</dbReference>
<dbReference type="InterPro" id="IPR002838">
    <property type="entry name" value="AIM24"/>
</dbReference>
<dbReference type="SUPFAM" id="SSF51219">
    <property type="entry name" value="TRAP-like"/>
    <property type="match status" value="1"/>
</dbReference>
<dbReference type="Proteomes" id="UP000011863">
    <property type="component" value="Chromosome"/>
</dbReference>
<dbReference type="PANTHER" id="PTHR43657:SF1">
    <property type="entry name" value="ALTERED INHERITANCE OF MITOCHONDRIA PROTEIN 24, MITOCHONDRIAL"/>
    <property type="match status" value="1"/>
</dbReference>
<protein>
    <recommendedName>
        <fullName evidence="3">TIGR00266 family protein</fullName>
    </recommendedName>
</protein>
<dbReference type="InterPro" id="IPR036983">
    <property type="entry name" value="AIM24_sf"/>
</dbReference>
<dbReference type="EMBL" id="AP012057">
    <property type="protein sequence ID" value="BAN03732.1"/>
    <property type="molecule type" value="Genomic_DNA"/>
</dbReference>
<organism evidence="1 2">
    <name type="scientific">Ilumatobacter coccineus (strain NBRC 103263 / KCTC 29153 / YM16-304)</name>
    <dbReference type="NCBI Taxonomy" id="1313172"/>
    <lineage>
        <taxon>Bacteria</taxon>
        <taxon>Bacillati</taxon>
        <taxon>Actinomycetota</taxon>
        <taxon>Acidimicrobiia</taxon>
        <taxon>Acidimicrobiales</taxon>
        <taxon>Ilumatobacteraceae</taxon>
        <taxon>Ilumatobacter</taxon>
    </lineage>
</organism>
<accession>A0A6C7ECK2</accession>
<gene>
    <name evidence="1" type="ORF">YM304_34180</name>
</gene>
<dbReference type="OrthoDB" id="9779518at2"/>
<keyword evidence="2" id="KW-1185">Reference proteome</keyword>
<proteinExistence type="predicted"/>